<comment type="caution">
    <text evidence="1">The sequence shown here is derived from an EMBL/GenBank/DDBJ whole genome shotgun (WGS) entry which is preliminary data.</text>
</comment>
<protein>
    <submittedName>
        <fullName evidence="1">Invasion protein IalB</fullName>
    </submittedName>
</protein>
<evidence type="ECO:0000313" key="2">
    <source>
        <dbReference type="Proteomes" id="UP001205486"/>
    </source>
</evidence>
<organism evidence="1 2">
    <name type="scientific">Nitrobacter winogradskyi</name>
    <name type="common">Nitrobacter agilis</name>
    <dbReference type="NCBI Taxonomy" id="913"/>
    <lineage>
        <taxon>Bacteria</taxon>
        <taxon>Pseudomonadati</taxon>
        <taxon>Pseudomonadota</taxon>
        <taxon>Alphaproteobacteria</taxon>
        <taxon>Hyphomicrobiales</taxon>
        <taxon>Nitrobacteraceae</taxon>
        <taxon>Nitrobacter</taxon>
    </lineage>
</organism>
<keyword evidence="2" id="KW-1185">Reference proteome</keyword>
<gene>
    <name evidence="1" type="ORF">J2S34_003205</name>
</gene>
<dbReference type="Proteomes" id="UP001205486">
    <property type="component" value="Unassembled WGS sequence"/>
</dbReference>
<reference evidence="1" key="1">
    <citation type="submission" date="2022-03" db="EMBL/GenBank/DDBJ databases">
        <title>Interactions between chemoautotrophic and heterotrophic bacteria.</title>
        <authorList>
            <person name="Santoro A."/>
        </authorList>
    </citation>
    <scope>NUCLEOTIDE SEQUENCE</scope>
    <source>
        <strain evidence="1">Nb-106</strain>
    </source>
</reference>
<sequence>MCRQMYRGGLLSVILLSVACTLAQTLGVAAPATPAKGTGNSPQTSTSTQTFEDWVVRCETKSPAPKICEVAQTIATRNQQQQQSAVAEVVFGRVSKSDSMKLIVQVPPGVYLPAGIRLVVDDKTPPLTATFTRCIQTCMAEAEIKPDAIQLLKGRTKAEPGRLEFEDGAHQQIKLPVSFKGLPAALAAREEQVQ</sequence>
<name>A0ACC6ANM5_NITWI</name>
<accession>A0ACC6ANM5</accession>
<proteinExistence type="predicted"/>
<evidence type="ECO:0000313" key="1">
    <source>
        <dbReference type="EMBL" id="MCP2000757.1"/>
    </source>
</evidence>
<dbReference type="EMBL" id="JALJZS010000002">
    <property type="protein sequence ID" value="MCP2000757.1"/>
    <property type="molecule type" value="Genomic_DNA"/>
</dbReference>